<reference evidence="10 11" key="1">
    <citation type="submission" date="2020-08" db="EMBL/GenBank/DDBJ databases">
        <title>Functional genomics of gut bacteria from endangered species of beetles.</title>
        <authorList>
            <person name="Carlos-Shanley C."/>
        </authorList>
    </citation>
    <scope>NUCLEOTIDE SEQUENCE [LARGE SCALE GENOMIC DNA]</scope>
    <source>
        <strain evidence="10 11">S00123</strain>
    </source>
</reference>
<evidence type="ECO:0000256" key="2">
    <source>
        <dbReference type="ARBA" id="ARBA00022448"/>
    </source>
</evidence>
<organism evidence="10 11">
    <name type="scientific">Brevundimonas bullata</name>
    <dbReference type="NCBI Taxonomy" id="13160"/>
    <lineage>
        <taxon>Bacteria</taxon>
        <taxon>Pseudomonadati</taxon>
        <taxon>Pseudomonadota</taxon>
        <taxon>Alphaproteobacteria</taxon>
        <taxon>Caulobacterales</taxon>
        <taxon>Caulobacteraceae</taxon>
        <taxon>Brevundimonas</taxon>
    </lineage>
</organism>
<evidence type="ECO:0000256" key="3">
    <source>
        <dbReference type="ARBA" id="ARBA00022496"/>
    </source>
</evidence>
<dbReference type="SUPFAM" id="SSF56935">
    <property type="entry name" value="Porins"/>
    <property type="match status" value="1"/>
</dbReference>
<evidence type="ECO:0000256" key="4">
    <source>
        <dbReference type="ARBA" id="ARBA00023004"/>
    </source>
</evidence>
<keyword evidence="8" id="KW-0732">Signal</keyword>
<keyword evidence="5 7" id="KW-0472">Membrane</keyword>
<dbReference type="Pfam" id="PF00593">
    <property type="entry name" value="TonB_dep_Rec_b-barrel"/>
    <property type="match status" value="1"/>
</dbReference>
<dbReference type="InterPro" id="IPR036942">
    <property type="entry name" value="Beta-barrel_TonB_sf"/>
</dbReference>
<comment type="subcellular location">
    <subcellularLocation>
        <location evidence="1 7">Cell outer membrane</location>
    </subcellularLocation>
</comment>
<keyword evidence="7" id="KW-0798">TonB box</keyword>
<sequence length="1104" mass="120228">MRASWKQGLAASAAGLALLCAVNGAQAQDRTFNVPAQPISQAITELARQAGVQISAPTAHLTGVRTRAVNGVMDVEAAVNLLIDGTDLEIVSHEGTTFVLRQRPKTTDATQVDEVVVVGSRIKGTRINEALPVTVIGAQDIDAIGAVDGDDLYRAISQAGDVNFNDADTDNGGINSARGDVASIDLRALGTGNTLALLNGRRLVAHPGTQIENYVPVTTVNTNSIPVMGVQRVEVLADGAAALFGTDAVAGVVNTVLRGNFNGLTVQSGMGRDEGGMEEYSFNFQAGKEFNDGRTNISVMGDYLTRDALFIWERDYATVEGRINRFGDRATGLDYVTYSSITAWAEGYRLQPGTYAPGRATTTVGGKPLTATAGSFHIQPGTNPGCVATGFVAGTCFDNSTLSLTTATNNEDQNLRYDLDTMRTISSAVDRANLFTFINHQFDNGIEAFGEVGYYQASTWSQRQQDTPLDFQRVLMSPTAYWNPLGTLGVTARLPGIGVSGAGSVPLEGAPVEIKDYRFADLGYRSVDVENVTTRFVGGLRGQYRGFDWESALLYSKARTEDEMDGVSMTGLQAAINRTTADAYNPFVGGDLNNPRNAVFGVNNQDTLDSFTVRVGRTAETELMQWDFHVSRADLFTLSAGDVGLAAGVEARRESFTEDRDDRLDGTITFTDLAGVTSQSDIMGVTYTPDSSGARNVYSAFAELAIPVVSPEMNIPFVKSIDMQVAGRLEDYSLFGLVGAPKVALAYRPNDWLMFRTAWSKGFRAPNLTQLHQPDFQRSNSRRDYAACAVQVAIGAIPNLGTTNDYCASESRIENRAGNPDLKPERSENLSAGLVFEPKLWSSDYGVLTFAVDYWKINQTDLVGIFGGTNQLIMDYYLRQIGSFNENVVRAAPDAQQIADGLAAGLAPVGTILSIKDDYRNLQPRESEGVDYRMHYSLRQTPIGSFTWSVNVSQWLKLYQDANEDHQLLLDGLKDGVISGVTVSGVEELVRRNGRPQWKASSSLTWDNGPWSTGIYSSYVSDYYDTSATLVGSGDYWVVEDWLTHNLYVQYEFESGRMEGTRLRVGARNITNEDPPLANERYGYDGSVHSNRGRWWYATIRKSF</sequence>
<evidence type="ECO:0000259" key="9">
    <source>
        <dbReference type="SMART" id="SM00965"/>
    </source>
</evidence>
<dbReference type="InterPro" id="IPR012910">
    <property type="entry name" value="Plug_dom"/>
</dbReference>
<evidence type="ECO:0000256" key="7">
    <source>
        <dbReference type="RuleBase" id="RU003357"/>
    </source>
</evidence>
<dbReference type="InterPro" id="IPR037066">
    <property type="entry name" value="Plug_dom_sf"/>
</dbReference>
<keyword evidence="2" id="KW-0813">Transport</keyword>
<feature type="domain" description="Secretin/TonB short N-terminal" evidence="9">
    <location>
        <begin position="52"/>
        <end position="103"/>
    </location>
</feature>
<dbReference type="SMART" id="SM00965">
    <property type="entry name" value="STN"/>
    <property type="match status" value="1"/>
</dbReference>
<dbReference type="Gene3D" id="2.40.170.20">
    <property type="entry name" value="TonB-dependent receptor, beta-barrel domain"/>
    <property type="match status" value="1"/>
</dbReference>
<evidence type="ECO:0000256" key="1">
    <source>
        <dbReference type="ARBA" id="ARBA00004442"/>
    </source>
</evidence>
<dbReference type="Gene3D" id="2.170.130.10">
    <property type="entry name" value="TonB-dependent receptor, plug domain"/>
    <property type="match status" value="1"/>
</dbReference>
<keyword evidence="6" id="KW-0998">Cell outer membrane</keyword>
<gene>
    <name evidence="10" type="ORF">HNP32_000053</name>
</gene>
<dbReference type="GO" id="GO:0006826">
    <property type="term" value="P:iron ion transport"/>
    <property type="evidence" value="ECO:0007669"/>
    <property type="project" value="UniProtKB-KW"/>
</dbReference>
<dbReference type="PANTHER" id="PTHR47234">
    <property type="match status" value="1"/>
</dbReference>
<protein>
    <submittedName>
        <fullName evidence="10">Outer membrane receptor protein involved in Fe transport</fullName>
    </submittedName>
</protein>
<proteinExistence type="inferred from homology"/>
<dbReference type="PANTHER" id="PTHR47234:SF2">
    <property type="entry name" value="TONB-DEPENDENT RECEPTOR"/>
    <property type="match status" value="1"/>
</dbReference>
<feature type="chain" id="PRO_5030695860" evidence="8">
    <location>
        <begin position="28"/>
        <end position="1104"/>
    </location>
</feature>
<evidence type="ECO:0000256" key="6">
    <source>
        <dbReference type="ARBA" id="ARBA00023237"/>
    </source>
</evidence>
<keyword evidence="3" id="KW-0410">Iron transport</keyword>
<dbReference type="InterPro" id="IPR000531">
    <property type="entry name" value="Beta-barrel_TonB"/>
</dbReference>
<dbReference type="AlphaFoldDB" id="A0A7W7N2J6"/>
<dbReference type="GO" id="GO:0009279">
    <property type="term" value="C:cell outer membrane"/>
    <property type="evidence" value="ECO:0007669"/>
    <property type="project" value="UniProtKB-SubCell"/>
</dbReference>
<feature type="signal peptide" evidence="8">
    <location>
        <begin position="1"/>
        <end position="27"/>
    </location>
</feature>
<evidence type="ECO:0000256" key="8">
    <source>
        <dbReference type="SAM" id="SignalP"/>
    </source>
</evidence>
<dbReference type="EMBL" id="JACHKY010000001">
    <property type="protein sequence ID" value="MBB4796339.1"/>
    <property type="molecule type" value="Genomic_DNA"/>
</dbReference>
<accession>A0A7W7N2J6</accession>
<evidence type="ECO:0000313" key="11">
    <source>
        <dbReference type="Proteomes" id="UP000539957"/>
    </source>
</evidence>
<keyword evidence="10" id="KW-0675">Receptor</keyword>
<dbReference type="Gene3D" id="3.55.50.30">
    <property type="match status" value="1"/>
</dbReference>
<comment type="caution">
    <text evidence="10">The sequence shown here is derived from an EMBL/GenBank/DDBJ whole genome shotgun (WGS) entry which is preliminary data.</text>
</comment>
<dbReference type="Proteomes" id="UP000539957">
    <property type="component" value="Unassembled WGS sequence"/>
</dbReference>
<dbReference type="InterPro" id="IPR011662">
    <property type="entry name" value="Secretin/TonB_short_N"/>
</dbReference>
<keyword evidence="3" id="KW-0406">Ion transport</keyword>
<evidence type="ECO:0000256" key="5">
    <source>
        <dbReference type="ARBA" id="ARBA00023136"/>
    </source>
</evidence>
<keyword evidence="4" id="KW-0408">Iron</keyword>
<dbReference type="Pfam" id="PF07715">
    <property type="entry name" value="Plug"/>
    <property type="match status" value="1"/>
</dbReference>
<dbReference type="RefSeq" id="WP_184265616.1">
    <property type="nucleotide sequence ID" value="NZ_JACHKY010000001.1"/>
</dbReference>
<evidence type="ECO:0000313" key="10">
    <source>
        <dbReference type="EMBL" id="MBB4796339.1"/>
    </source>
</evidence>
<comment type="similarity">
    <text evidence="7">Belongs to the TonB-dependent receptor family.</text>
</comment>
<name>A0A7W7N2J6_9CAUL</name>
<keyword evidence="11" id="KW-1185">Reference proteome</keyword>